<gene>
    <name evidence="2" type="ORF">E2C01_045414</name>
</gene>
<name>A0A5B7G268_PORTR</name>
<reference evidence="2 3" key="1">
    <citation type="submission" date="2019-05" db="EMBL/GenBank/DDBJ databases">
        <title>Another draft genome of Portunus trituberculatus and its Hox gene families provides insights of decapod evolution.</title>
        <authorList>
            <person name="Jeong J.-H."/>
            <person name="Song I."/>
            <person name="Kim S."/>
            <person name="Choi T."/>
            <person name="Kim D."/>
            <person name="Ryu S."/>
            <person name="Kim W."/>
        </authorList>
    </citation>
    <scope>NUCLEOTIDE SEQUENCE [LARGE SCALE GENOMIC DNA]</scope>
    <source>
        <tissue evidence="2">Muscle</tissue>
    </source>
</reference>
<feature type="region of interest" description="Disordered" evidence="1">
    <location>
        <begin position="45"/>
        <end position="67"/>
    </location>
</feature>
<dbReference type="Proteomes" id="UP000324222">
    <property type="component" value="Unassembled WGS sequence"/>
</dbReference>
<evidence type="ECO:0000313" key="2">
    <source>
        <dbReference type="EMBL" id="MPC51565.1"/>
    </source>
</evidence>
<evidence type="ECO:0000256" key="1">
    <source>
        <dbReference type="SAM" id="MobiDB-lite"/>
    </source>
</evidence>
<comment type="caution">
    <text evidence="2">The sequence shown here is derived from an EMBL/GenBank/DDBJ whole genome shotgun (WGS) entry which is preliminary data.</text>
</comment>
<keyword evidence="3" id="KW-1185">Reference proteome</keyword>
<evidence type="ECO:0000313" key="3">
    <source>
        <dbReference type="Proteomes" id="UP000324222"/>
    </source>
</evidence>
<dbReference type="AlphaFoldDB" id="A0A5B7G268"/>
<proteinExistence type="predicted"/>
<feature type="compositionally biased region" description="Basic and acidic residues" evidence="1">
    <location>
        <begin position="50"/>
        <end position="59"/>
    </location>
</feature>
<organism evidence="2 3">
    <name type="scientific">Portunus trituberculatus</name>
    <name type="common">Swimming crab</name>
    <name type="synonym">Neptunus trituberculatus</name>
    <dbReference type="NCBI Taxonomy" id="210409"/>
    <lineage>
        <taxon>Eukaryota</taxon>
        <taxon>Metazoa</taxon>
        <taxon>Ecdysozoa</taxon>
        <taxon>Arthropoda</taxon>
        <taxon>Crustacea</taxon>
        <taxon>Multicrustacea</taxon>
        <taxon>Malacostraca</taxon>
        <taxon>Eumalacostraca</taxon>
        <taxon>Eucarida</taxon>
        <taxon>Decapoda</taxon>
        <taxon>Pleocyemata</taxon>
        <taxon>Brachyura</taxon>
        <taxon>Eubrachyura</taxon>
        <taxon>Portunoidea</taxon>
        <taxon>Portunidae</taxon>
        <taxon>Portuninae</taxon>
        <taxon>Portunus</taxon>
    </lineage>
</organism>
<protein>
    <submittedName>
        <fullName evidence="2">Uncharacterized protein</fullName>
    </submittedName>
</protein>
<accession>A0A5B7G268</accession>
<dbReference type="EMBL" id="VSRR010010264">
    <property type="protein sequence ID" value="MPC51565.1"/>
    <property type="molecule type" value="Genomic_DNA"/>
</dbReference>
<sequence length="67" mass="7187">MAVFRCLHQGTEVVQDKAARESCNTRSRFIVPRILSYRLPASSLPFPSCSEREGCKGDDGAGAASVG</sequence>